<dbReference type="GO" id="GO:0031012">
    <property type="term" value="C:extracellular matrix"/>
    <property type="evidence" value="ECO:0007669"/>
    <property type="project" value="TreeGrafter"/>
</dbReference>
<gene>
    <name evidence="6" type="primary">jg18586</name>
    <name evidence="6" type="ORF">PAEG_LOCUS9693</name>
</gene>
<comment type="caution">
    <text evidence="6">The sequence shown here is derived from an EMBL/GenBank/DDBJ whole genome shotgun (WGS) entry which is preliminary data.</text>
</comment>
<name>A0A8S4R5J2_9NEOP</name>
<proteinExistence type="predicted"/>
<dbReference type="Proteomes" id="UP000838756">
    <property type="component" value="Unassembled WGS sequence"/>
</dbReference>
<reference evidence="6" key="1">
    <citation type="submission" date="2022-03" db="EMBL/GenBank/DDBJ databases">
        <authorList>
            <person name="Lindestad O."/>
        </authorList>
    </citation>
    <scope>NUCLEOTIDE SEQUENCE</scope>
</reference>
<dbReference type="AlphaFoldDB" id="A0A8S4R5J2"/>
<dbReference type="OrthoDB" id="8021718at2759"/>
<dbReference type="GO" id="GO:0042302">
    <property type="term" value="F:structural constituent of cuticle"/>
    <property type="evidence" value="ECO:0007669"/>
    <property type="project" value="UniProtKB-UniRule"/>
</dbReference>
<evidence type="ECO:0000256" key="1">
    <source>
        <dbReference type="ARBA" id="ARBA00022460"/>
    </source>
</evidence>
<feature type="region of interest" description="Disordered" evidence="4">
    <location>
        <begin position="169"/>
        <end position="189"/>
    </location>
</feature>
<feature type="compositionally biased region" description="Basic and acidic residues" evidence="4">
    <location>
        <begin position="170"/>
        <end position="189"/>
    </location>
</feature>
<evidence type="ECO:0000256" key="5">
    <source>
        <dbReference type="SAM" id="SignalP"/>
    </source>
</evidence>
<accession>A0A8S4R5J2</accession>
<feature type="compositionally biased region" description="Basic and acidic residues" evidence="4">
    <location>
        <begin position="47"/>
        <end position="58"/>
    </location>
</feature>
<evidence type="ECO:0000256" key="2">
    <source>
        <dbReference type="ARBA" id="ARBA00022729"/>
    </source>
</evidence>
<feature type="region of interest" description="Disordered" evidence="4">
    <location>
        <begin position="33"/>
        <end position="67"/>
    </location>
</feature>
<keyword evidence="7" id="KW-1185">Reference proteome</keyword>
<dbReference type="PROSITE" id="PS00233">
    <property type="entry name" value="CHIT_BIND_RR_1"/>
    <property type="match status" value="1"/>
</dbReference>
<dbReference type="EMBL" id="CAKXAJ010024814">
    <property type="protein sequence ID" value="CAH2230483.1"/>
    <property type="molecule type" value="Genomic_DNA"/>
</dbReference>
<dbReference type="Pfam" id="PF00379">
    <property type="entry name" value="Chitin_bind_4"/>
    <property type="match status" value="1"/>
</dbReference>
<keyword evidence="1 3" id="KW-0193">Cuticle</keyword>
<sequence>MLAKIVILVVAVTTCFGQEYVYKYRPLHREQTKEYKHPSVQSAYNHRNPEPAPIHEEQSPEQVASVPLSAHHDPAISTQSIQHFPLVHEESQSQEAQGDYNEQPIAHKQYYPNQEYHIRFQRPQHQQTTNNNMQTLRYPEVSHEVPSVRIPSQDEAQYVRVPAQRYQYQESEHQPPVHHESDSHSHDEPVDYYAYPKYQYEYKVEDPHTGDNKYQHEIRDGDNVKGVYSLHEADGSVRTVEYVADKHHGFNAIVKHSAPGQHVHIESHHEK</sequence>
<feature type="signal peptide" evidence="5">
    <location>
        <begin position="1"/>
        <end position="17"/>
    </location>
</feature>
<dbReference type="PROSITE" id="PS51155">
    <property type="entry name" value="CHIT_BIND_RR_2"/>
    <property type="match status" value="1"/>
</dbReference>
<feature type="chain" id="PRO_5035745832" evidence="5">
    <location>
        <begin position="18"/>
        <end position="271"/>
    </location>
</feature>
<evidence type="ECO:0000313" key="7">
    <source>
        <dbReference type="Proteomes" id="UP000838756"/>
    </source>
</evidence>
<dbReference type="PRINTS" id="PR00947">
    <property type="entry name" value="CUTICLE"/>
</dbReference>
<dbReference type="GO" id="GO:0005615">
    <property type="term" value="C:extracellular space"/>
    <property type="evidence" value="ECO:0007669"/>
    <property type="project" value="TreeGrafter"/>
</dbReference>
<protein>
    <submittedName>
        <fullName evidence="6">Jg18586 protein</fullName>
    </submittedName>
</protein>
<keyword evidence="2 5" id="KW-0732">Signal</keyword>
<dbReference type="InterPro" id="IPR000618">
    <property type="entry name" value="Insect_cuticle"/>
</dbReference>
<evidence type="ECO:0000256" key="4">
    <source>
        <dbReference type="SAM" id="MobiDB-lite"/>
    </source>
</evidence>
<dbReference type="PANTHER" id="PTHR12236:SF95">
    <property type="entry name" value="CUTICULAR PROTEIN 76BD, ISOFORM C-RELATED"/>
    <property type="match status" value="1"/>
</dbReference>
<organism evidence="6 7">
    <name type="scientific">Pararge aegeria aegeria</name>
    <dbReference type="NCBI Taxonomy" id="348720"/>
    <lineage>
        <taxon>Eukaryota</taxon>
        <taxon>Metazoa</taxon>
        <taxon>Ecdysozoa</taxon>
        <taxon>Arthropoda</taxon>
        <taxon>Hexapoda</taxon>
        <taxon>Insecta</taxon>
        <taxon>Pterygota</taxon>
        <taxon>Neoptera</taxon>
        <taxon>Endopterygota</taxon>
        <taxon>Lepidoptera</taxon>
        <taxon>Glossata</taxon>
        <taxon>Ditrysia</taxon>
        <taxon>Papilionoidea</taxon>
        <taxon>Nymphalidae</taxon>
        <taxon>Satyrinae</taxon>
        <taxon>Satyrini</taxon>
        <taxon>Parargina</taxon>
        <taxon>Pararge</taxon>
    </lineage>
</organism>
<evidence type="ECO:0000256" key="3">
    <source>
        <dbReference type="PROSITE-ProRule" id="PRU00497"/>
    </source>
</evidence>
<evidence type="ECO:0000313" key="6">
    <source>
        <dbReference type="EMBL" id="CAH2230483.1"/>
    </source>
</evidence>
<dbReference type="InterPro" id="IPR051217">
    <property type="entry name" value="Insect_Cuticle_Struc_Prot"/>
</dbReference>
<dbReference type="InterPro" id="IPR031311">
    <property type="entry name" value="CHIT_BIND_RR_consensus"/>
</dbReference>
<dbReference type="PANTHER" id="PTHR12236">
    <property type="entry name" value="STRUCTURAL CONTITUENT OF CUTICLE"/>
    <property type="match status" value="1"/>
</dbReference>